<dbReference type="PROSITE" id="PS01053">
    <property type="entry name" value="ARGINASE_1"/>
    <property type="match status" value="1"/>
</dbReference>
<sequence>MHTLNYKHDNSLFSNAFGFLRFPLEFDPYNNNSDWVITGVPFDMATSGRSGSRFGPTAIRQASINLAWEHCRWPWNFNIRKNLHVVDCGDLIYKSGNIQDFVNSLQNHAEHLLISGKKMLSLGGDHYITLPILRAYSKIFGKIAIIHFDAHADYYDNDNKYDHGVIILHALNEELIDPTHSIQIGIRTEYKNHFGFTVLDAEYVNDIHIDIIINKIKSVVKSFPIYLTFDIDCLDPAIAPGTGTPVIGGLTSYRALKLIRSFTNLNIVGIDLVEVAPAYDCAQITALTAATLGLEMLYTQVKLKTKN</sequence>
<dbReference type="EMBL" id="CP097753">
    <property type="protein sequence ID" value="URJ27942.1"/>
    <property type="molecule type" value="Genomic_DNA"/>
</dbReference>
<comment type="cofactor">
    <cofactor evidence="13">
        <name>Mn(2+)</name>
        <dbReference type="ChEBI" id="CHEBI:29035"/>
    </cofactor>
    <text evidence="13">Binds 2 manganese ions per subunit.</text>
</comment>
<evidence type="ECO:0000256" key="14">
    <source>
        <dbReference type="RuleBase" id="RU003684"/>
    </source>
</evidence>
<dbReference type="Proteomes" id="UP001056209">
    <property type="component" value="Chromosome"/>
</dbReference>
<dbReference type="SUPFAM" id="SSF52768">
    <property type="entry name" value="Arginase/deacetylase"/>
    <property type="match status" value="1"/>
</dbReference>
<proteinExistence type="inferred from homology"/>
<dbReference type="GO" id="GO:0033389">
    <property type="term" value="P:putrescine biosynthetic process from arginine, via agmatine"/>
    <property type="evidence" value="ECO:0007669"/>
    <property type="project" value="TreeGrafter"/>
</dbReference>
<evidence type="ECO:0000256" key="6">
    <source>
        <dbReference type="ARBA" id="ARBA00023115"/>
    </source>
</evidence>
<dbReference type="GO" id="GO:0046872">
    <property type="term" value="F:metal ion binding"/>
    <property type="evidence" value="ECO:0007669"/>
    <property type="project" value="UniProtKB-KW"/>
</dbReference>
<feature type="binding site" evidence="13">
    <location>
        <position position="232"/>
    </location>
    <ligand>
        <name>Mn(2+)</name>
        <dbReference type="ChEBI" id="CHEBI:29035"/>
        <label>2</label>
    </ligand>
</feature>
<comment type="similarity">
    <text evidence="1">Belongs to the arginase family. Agmatinase subfamily.</text>
</comment>
<dbReference type="InterPro" id="IPR006035">
    <property type="entry name" value="Ureohydrolase"/>
</dbReference>
<evidence type="ECO:0000256" key="11">
    <source>
        <dbReference type="ARBA" id="ARBA00067513"/>
    </source>
</evidence>
<name>A0A9Q8TVG6_9ENTR</name>
<dbReference type="NCBIfam" id="NF002564">
    <property type="entry name" value="PRK02190.1"/>
    <property type="match status" value="1"/>
</dbReference>
<dbReference type="Pfam" id="PF00491">
    <property type="entry name" value="Arginase"/>
    <property type="match status" value="1"/>
</dbReference>
<keyword evidence="4" id="KW-0661">Putrescine biosynthesis</keyword>
<evidence type="ECO:0000256" key="10">
    <source>
        <dbReference type="ARBA" id="ARBA00066392"/>
    </source>
</evidence>
<keyword evidence="2 13" id="KW-0479">Metal-binding</keyword>
<keyword evidence="3 14" id="KW-0378">Hydrolase</keyword>
<reference evidence="15" key="1">
    <citation type="submission" date="2022-05" db="EMBL/GenBank/DDBJ databases">
        <title>Impact of host demography and evolutionary history on endosymbiont molecular evolution: a test in carpenter ants (Genus Camponotus) and their Blochmannia endosymbionts.</title>
        <authorList>
            <person name="Manthey J.D."/>
            <person name="Giron J.C."/>
            <person name="Hruska J.P."/>
        </authorList>
    </citation>
    <scope>NUCLEOTIDE SEQUENCE</scope>
    <source>
        <strain evidence="15">C-039</strain>
    </source>
</reference>
<feature type="binding site" evidence="13">
    <location>
        <position position="153"/>
    </location>
    <ligand>
        <name>Mn(2+)</name>
        <dbReference type="ChEBI" id="CHEBI:29035"/>
        <label>1</label>
    </ligand>
</feature>
<evidence type="ECO:0000256" key="1">
    <source>
        <dbReference type="ARBA" id="ARBA00009227"/>
    </source>
</evidence>
<dbReference type="FunFam" id="3.40.800.10:FF:000001">
    <property type="entry name" value="Agmatinase"/>
    <property type="match status" value="1"/>
</dbReference>
<dbReference type="InterPro" id="IPR023696">
    <property type="entry name" value="Ureohydrolase_dom_sf"/>
</dbReference>
<dbReference type="NCBIfam" id="TIGR01230">
    <property type="entry name" value="agmatinase"/>
    <property type="match status" value="1"/>
</dbReference>
<protein>
    <recommendedName>
        <fullName evidence="11">Agmatinase</fullName>
        <ecNumber evidence="10">3.5.3.11</ecNumber>
    </recommendedName>
    <alternativeName>
        <fullName evidence="12">Agmatine ureohydrolase</fullName>
    </alternativeName>
</protein>
<evidence type="ECO:0000256" key="9">
    <source>
        <dbReference type="ARBA" id="ARBA00054406"/>
    </source>
</evidence>
<dbReference type="EC" id="3.5.3.11" evidence="10"/>
<evidence type="ECO:0000256" key="4">
    <source>
        <dbReference type="ARBA" id="ARBA00023023"/>
    </source>
</evidence>
<dbReference type="PANTHER" id="PTHR11358">
    <property type="entry name" value="ARGINASE/AGMATINASE"/>
    <property type="match status" value="1"/>
</dbReference>
<comment type="function">
    <text evidence="9">Catalyzes the formation of putrescine from agmatine.</text>
</comment>
<keyword evidence="5" id="KW-0745">Spermidine biosynthesis</keyword>
<evidence type="ECO:0000256" key="7">
    <source>
        <dbReference type="ARBA" id="ARBA00023211"/>
    </source>
</evidence>
<keyword evidence="7 13" id="KW-0464">Manganese</keyword>
<dbReference type="Gene3D" id="3.40.800.10">
    <property type="entry name" value="Ureohydrolase domain"/>
    <property type="match status" value="1"/>
</dbReference>
<evidence type="ECO:0000256" key="13">
    <source>
        <dbReference type="PIRSR" id="PIRSR036979-1"/>
    </source>
</evidence>
<evidence type="ECO:0000256" key="12">
    <source>
        <dbReference type="ARBA" id="ARBA00082423"/>
    </source>
</evidence>
<feature type="binding site" evidence="13">
    <location>
        <position position="230"/>
    </location>
    <ligand>
        <name>Mn(2+)</name>
        <dbReference type="ChEBI" id="CHEBI:29035"/>
        <label>1</label>
    </ligand>
</feature>
<evidence type="ECO:0000313" key="15">
    <source>
        <dbReference type="EMBL" id="URJ27942.1"/>
    </source>
</evidence>
<dbReference type="InterPro" id="IPR005925">
    <property type="entry name" value="Agmatinase-rel"/>
</dbReference>
<feature type="binding site" evidence="13">
    <location>
        <position position="149"/>
    </location>
    <ligand>
        <name>Mn(2+)</name>
        <dbReference type="ChEBI" id="CHEBI:29035"/>
        <label>1</label>
    </ligand>
</feature>
<comment type="catalytic activity">
    <reaction evidence="8">
        <text>agmatine + H2O = urea + putrescine</text>
        <dbReference type="Rhea" id="RHEA:13929"/>
        <dbReference type="ChEBI" id="CHEBI:15377"/>
        <dbReference type="ChEBI" id="CHEBI:16199"/>
        <dbReference type="ChEBI" id="CHEBI:58145"/>
        <dbReference type="ChEBI" id="CHEBI:326268"/>
        <dbReference type="EC" id="3.5.3.11"/>
    </reaction>
</comment>
<evidence type="ECO:0000256" key="5">
    <source>
        <dbReference type="ARBA" id="ARBA00023066"/>
    </source>
</evidence>
<organism evidence="15 16">
    <name type="scientific">Candidatus Blochmannia vicinus</name>
    <name type="common">nom. nud.</name>
    <dbReference type="NCBI Taxonomy" id="251540"/>
    <lineage>
        <taxon>Bacteria</taxon>
        <taxon>Pseudomonadati</taxon>
        <taxon>Pseudomonadota</taxon>
        <taxon>Gammaproteobacteria</taxon>
        <taxon>Enterobacterales</taxon>
        <taxon>Enterobacteriaceae</taxon>
        <taxon>ant endosymbionts</taxon>
        <taxon>Candidatus Blochmanniella</taxon>
    </lineage>
</organism>
<dbReference type="AlphaFoldDB" id="A0A9Q8TVG6"/>
<evidence type="ECO:0000313" key="16">
    <source>
        <dbReference type="Proteomes" id="UP001056209"/>
    </source>
</evidence>
<dbReference type="InterPro" id="IPR020855">
    <property type="entry name" value="Ureohydrolase_Mn_BS"/>
</dbReference>
<dbReference type="RefSeq" id="WP_250248321.1">
    <property type="nucleotide sequence ID" value="NZ_CP097753.1"/>
</dbReference>
<feature type="binding site" evidence="13">
    <location>
        <position position="126"/>
    </location>
    <ligand>
        <name>Mn(2+)</name>
        <dbReference type="ChEBI" id="CHEBI:29035"/>
        <label>2</label>
    </ligand>
</feature>
<evidence type="ECO:0000256" key="8">
    <source>
        <dbReference type="ARBA" id="ARBA00050304"/>
    </source>
</evidence>
<evidence type="ECO:0000256" key="3">
    <source>
        <dbReference type="ARBA" id="ARBA00022801"/>
    </source>
</evidence>
<gene>
    <name evidence="15" type="primary">speB</name>
    <name evidence="15" type="ORF">M9393_01960</name>
</gene>
<dbReference type="PROSITE" id="PS51409">
    <property type="entry name" value="ARGINASE_2"/>
    <property type="match status" value="1"/>
</dbReference>
<dbReference type="GO" id="GO:0008295">
    <property type="term" value="P:spermidine biosynthetic process"/>
    <property type="evidence" value="ECO:0007669"/>
    <property type="project" value="UniProtKB-KW"/>
</dbReference>
<keyword evidence="6" id="KW-0620">Polyamine biosynthesis</keyword>
<accession>A0A9Q8TVG6</accession>
<evidence type="ECO:0000256" key="2">
    <source>
        <dbReference type="ARBA" id="ARBA00022723"/>
    </source>
</evidence>
<dbReference type="PIRSF" id="PIRSF036979">
    <property type="entry name" value="Arginase"/>
    <property type="match status" value="1"/>
</dbReference>
<dbReference type="GO" id="GO:0008783">
    <property type="term" value="F:agmatinase activity"/>
    <property type="evidence" value="ECO:0007669"/>
    <property type="project" value="UniProtKB-EC"/>
</dbReference>
<feature type="binding site" evidence="13">
    <location>
        <position position="151"/>
    </location>
    <ligand>
        <name>Mn(2+)</name>
        <dbReference type="ChEBI" id="CHEBI:29035"/>
        <label>1</label>
    </ligand>
</feature>
<dbReference type="PANTHER" id="PTHR11358:SF26">
    <property type="entry name" value="GUANIDINO ACID HYDROLASE, MITOCHONDRIAL"/>
    <property type="match status" value="1"/>
</dbReference>